<evidence type="ECO:0000256" key="7">
    <source>
        <dbReference type="ARBA" id="ARBA00047663"/>
    </source>
</evidence>
<evidence type="ECO:0000256" key="6">
    <source>
        <dbReference type="ARBA" id="ARBA00022840"/>
    </source>
</evidence>
<dbReference type="GO" id="GO:0005524">
    <property type="term" value="F:ATP binding"/>
    <property type="evidence" value="ECO:0007669"/>
    <property type="project" value="UniProtKB-KW"/>
</dbReference>
<dbReference type="eggNOG" id="COG3954">
    <property type="taxonomic scope" value="Bacteria"/>
</dbReference>
<evidence type="ECO:0000256" key="5">
    <source>
        <dbReference type="ARBA" id="ARBA00022777"/>
    </source>
</evidence>
<dbReference type="OrthoDB" id="9773443at2"/>
<evidence type="ECO:0000259" key="10">
    <source>
        <dbReference type="Pfam" id="PF00485"/>
    </source>
</evidence>
<dbReference type="InterPro" id="IPR027417">
    <property type="entry name" value="P-loop_NTPase"/>
</dbReference>
<dbReference type="PROSITE" id="PS00567">
    <property type="entry name" value="PHOSPHORIBULOKINASE"/>
    <property type="match status" value="1"/>
</dbReference>
<dbReference type="STRING" id="1238182.C882_1946"/>
<dbReference type="PATRIC" id="fig|1238182.3.peg.3900"/>
<dbReference type="EC" id="2.7.1.19" evidence="2 8"/>
<feature type="region of interest" description="Disordered" evidence="9">
    <location>
        <begin position="294"/>
        <end position="315"/>
    </location>
</feature>
<proteinExistence type="inferred from homology"/>
<evidence type="ECO:0000256" key="9">
    <source>
        <dbReference type="SAM" id="MobiDB-lite"/>
    </source>
</evidence>
<evidence type="ECO:0000256" key="4">
    <source>
        <dbReference type="ARBA" id="ARBA00022741"/>
    </source>
</evidence>
<dbReference type="EMBL" id="ANHY01000021">
    <property type="protein sequence ID" value="EKV27017.1"/>
    <property type="molecule type" value="Genomic_DNA"/>
</dbReference>
<feature type="compositionally biased region" description="Low complexity" evidence="9">
    <location>
        <begin position="294"/>
        <end position="307"/>
    </location>
</feature>
<dbReference type="RefSeq" id="WP_009542342.1">
    <property type="nucleotide sequence ID" value="NZ_ANHY01000021.1"/>
</dbReference>
<keyword evidence="4" id="KW-0547">Nucleotide-binding</keyword>
<name>K9GPG5_9PROT</name>
<evidence type="ECO:0000256" key="3">
    <source>
        <dbReference type="ARBA" id="ARBA00022679"/>
    </source>
</evidence>
<dbReference type="SUPFAM" id="SSF52540">
    <property type="entry name" value="P-loop containing nucleoside triphosphate hydrolases"/>
    <property type="match status" value="1"/>
</dbReference>
<dbReference type="AlphaFoldDB" id="K9GPG5"/>
<dbReference type="GO" id="GO:0008974">
    <property type="term" value="F:phosphoribulokinase activity"/>
    <property type="evidence" value="ECO:0007669"/>
    <property type="project" value="UniProtKB-EC"/>
</dbReference>
<keyword evidence="5 11" id="KW-0418">Kinase</keyword>
<evidence type="ECO:0000256" key="1">
    <source>
        <dbReference type="ARBA" id="ARBA00009719"/>
    </source>
</evidence>
<comment type="similarity">
    <text evidence="1 8">Belongs to the phosphoribulokinase family.</text>
</comment>
<dbReference type="NCBIfam" id="NF011997">
    <property type="entry name" value="PRK15453.1"/>
    <property type="match status" value="1"/>
</dbReference>
<evidence type="ECO:0000313" key="12">
    <source>
        <dbReference type="Proteomes" id="UP000009881"/>
    </source>
</evidence>
<keyword evidence="12" id="KW-1185">Reference proteome</keyword>
<keyword evidence="6" id="KW-0067">ATP-binding</keyword>
<dbReference type="Proteomes" id="UP000009881">
    <property type="component" value="Unassembled WGS sequence"/>
</dbReference>
<evidence type="ECO:0000256" key="2">
    <source>
        <dbReference type="ARBA" id="ARBA00012042"/>
    </source>
</evidence>
<dbReference type="PRINTS" id="PR00478">
    <property type="entry name" value="PHRIBLKINASE"/>
</dbReference>
<organism evidence="11 12">
    <name type="scientific">Caenispirillum salinarum AK4</name>
    <dbReference type="NCBI Taxonomy" id="1238182"/>
    <lineage>
        <taxon>Bacteria</taxon>
        <taxon>Pseudomonadati</taxon>
        <taxon>Pseudomonadota</taxon>
        <taxon>Alphaproteobacteria</taxon>
        <taxon>Rhodospirillales</taxon>
        <taxon>Novispirillaceae</taxon>
        <taxon>Caenispirillum</taxon>
    </lineage>
</organism>
<dbReference type="Gene3D" id="3.40.50.300">
    <property type="entry name" value="P-loop containing nucleotide triphosphate hydrolases"/>
    <property type="match status" value="1"/>
</dbReference>
<dbReference type="InterPro" id="IPR006083">
    <property type="entry name" value="PRK/URK"/>
</dbReference>
<gene>
    <name evidence="11" type="ORF">C882_1946</name>
</gene>
<dbReference type="Pfam" id="PF00485">
    <property type="entry name" value="PRK"/>
    <property type="match status" value="1"/>
</dbReference>
<keyword evidence="3" id="KW-0808">Transferase</keyword>
<dbReference type="InterPro" id="IPR006082">
    <property type="entry name" value="PRK"/>
</dbReference>
<protein>
    <recommendedName>
        <fullName evidence="2 8">Phosphoribulokinase</fullName>
        <ecNumber evidence="2 8">2.7.1.19</ecNumber>
    </recommendedName>
</protein>
<feature type="domain" description="Phosphoribulokinase/uridine kinase" evidence="10">
    <location>
        <begin position="7"/>
        <end position="214"/>
    </location>
</feature>
<reference evidence="11 12" key="1">
    <citation type="journal article" date="2013" name="Genome Announc.">
        <title>Draft Genome Sequence of an Alphaproteobacterium, Caenispirillum salinarum AK4(T), Isolated from a Solar Saltern.</title>
        <authorList>
            <person name="Khatri I."/>
            <person name="Singh A."/>
            <person name="Korpole S."/>
            <person name="Pinnaka A.K."/>
            <person name="Subramanian S."/>
        </authorList>
    </citation>
    <scope>NUCLEOTIDE SEQUENCE [LARGE SCALE GENOMIC DNA]</scope>
    <source>
        <strain evidence="11 12">AK4</strain>
    </source>
</reference>
<dbReference type="GO" id="GO:0005975">
    <property type="term" value="P:carbohydrate metabolic process"/>
    <property type="evidence" value="ECO:0007669"/>
    <property type="project" value="InterPro"/>
</dbReference>
<sequence length="315" mass="35468">MSERHPIIAITGSSGAGTTSVTQTFQQIFRRESVDAAIIEGDSFHAFDRAGMKAEMKRRLDSGDTTFSHFGPDANLFGDLEALFRDYAETGTGKRRKYLHDLGEAEPYGQEPGTFTPWEDLPPSDMLYYEGLHGAAKSDAHDVARYPDLLIGVVPVINLEWIQKVHRDKNMRGYSTEAVTDTILRRMDDYVRYICPQFTRTHVNFQRVPMVDTSNPFIARHIPSADESMVVIRFANPKGIDFPYLLNMLHDSFMSRPNTIVVPGGKMELAMQLIFTPFIWRLMERRRQMLCRAAPPEATKAKAQPAAAPDPAPAS</sequence>
<comment type="catalytic activity">
    <reaction evidence="7 8">
        <text>D-ribulose 5-phosphate + ATP = D-ribulose 1,5-bisphosphate + ADP + H(+)</text>
        <dbReference type="Rhea" id="RHEA:19365"/>
        <dbReference type="ChEBI" id="CHEBI:15378"/>
        <dbReference type="ChEBI" id="CHEBI:30616"/>
        <dbReference type="ChEBI" id="CHEBI:57870"/>
        <dbReference type="ChEBI" id="CHEBI:58121"/>
        <dbReference type="ChEBI" id="CHEBI:456216"/>
        <dbReference type="EC" id="2.7.1.19"/>
    </reaction>
</comment>
<comment type="caution">
    <text evidence="11">The sequence shown here is derived from an EMBL/GenBank/DDBJ whole genome shotgun (WGS) entry which is preliminary data.</text>
</comment>
<evidence type="ECO:0000256" key="8">
    <source>
        <dbReference type="RuleBase" id="RU004082"/>
    </source>
</evidence>
<evidence type="ECO:0000313" key="11">
    <source>
        <dbReference type="EMBL" id="EKV27017.1"/>
    </source>
</evidence>
<accession>K9GPG5</accession>